<dbReference type="InterPro" id="IPR001128">
    <property type="entry name" value="Cyt_P450"/>
</dbReference>
<dbReference type="InterPro" id="IPR036396">
    <property type="entry name" value="Cyt_P450_sf"/>
</dbReference>
<proteinExistence type="predicted"/>
<dbReference type="SUPFAM" id="SSF48264">
    <property type="entry name" value="Cytochrome P450"/>
    <property type="match status" value="1"/>
</dbReference>
<reference evidence="1 2" key="1">
    <citation type="submission" date="2016-07" db="EMBL/GenBank/DDBJ databases">
        <title>Draft genome of the white-rot fungus Obba rivulosa 3A-2.</title>
        <authorList>
            <consortium name="DOE Joint Genome Institute"/>
            <person name="Miettinen O."/>
            <person name="Riley R."/>
            <person name="Acob R."/>
            <person name="Barry K."/>
            <person name="Cullen D."/>
            <person name="De Vries R."/>
            <person name="Hainaut M."/>
            <person name="Hatakka A."/>
            <person name="Henrissat B."/>
            <person name="Hilden K."/>
            <person name="Kuo R."/>
            <person name="Labutti K."/>
            <person name="Lipzen A."/>
            <person name="Makela M.R."/>
            <person name="Sandor L."/>
            <person name="Spatafora J.W."/>
            <person name="Grigoriev I.V."/>
            <person name="Hibbett D.S."/>
        </authorList>
    </citation>
    <scope>NUCLEOTIDE SEQUENCE [LARGE SCALE GENOMIC DNA]</scope>
    <source>
        <strain evidence="1 2">3A-2</strain>
    </source>
</reference>
<accession>A0A8E2AWB2</accession>
<dbReference type="Proteomes" id="UP000250043">
    <property type="component" value="Unassembled WGS sequence"/>
</dbReference>
<name>A0A8E2AWB2_9APHY</name>
<dbReference type="GO" id="GO:0020037">
    <property type="term" value="F:heme binding"/>
    <property type="evidence" value="ECO:0007669"/>
    <property type="project" value="InterPro"/>
</dbReference>
<dbReference type="GO" id="GO:0004497">
    <property type="term" value="F:monooxygenase activity"/>
    <property type="evidence" value="ECO:0007669"/>
    <property type="project" value="InterPro"/>
</dbReference>
<gene>
    <name evidence="1" type="ORF">OBBRIDRAFT_792130</name>
</gene>
<keyword evidence="2" id="KW-1185">Reference proteome</keyword>
<evidence type="ECO:0000313" key="1">
    <source>
        <dbReference type="EMBL" id="OCH91538.1"/>
    </source>
</evidence>
<dbReference type="EMBL" id="KV722383">
    <property type="protein sequence ID" value="OCH91538.1"/>
    <property type="molecule type" value="Genomic_DNA"/>
</dbReference>
<dbReference type="Gene3D" id="1.10.630.10">
    <property type="entry name" value="Cytochrome P450"/>
    <property type="match status" value="1"/>
</dbReference>
<dbReference type="OrthoDB" id="2794356at2759"/>
<dbReference type="GO" id="GO:0005506">
    <property type="term" value="F:iron ion binding"/>
    <property type="evidence" value="ECO:0007669"/>
    <property type="project" value="InterPro"/>
</dbReference>
<dbReference type="GO" id="GO:0016705">
    <property type="term" value="F:oxidoreductase activity, acting on paired donors, with incorporation or reduction of molecular oxygen"/>
    <property type="evidence" value="ECO:0007669"/>
    <property type="project" value="InterPro"/>
</dbReference>
<dbReference type="Pfam" id="PF00067">
    <property type="entry name" value="p450"/>
    <property type="match status" value="1"/>
</dbReference>
<protein>
    <recommendedName>
        <fullName evidence="3">Cytochrome P450</fullName>
    </recommendedName>
</protein>
<dbReference type="AlphaFoldDB" id="A0A8E2AWB2"/>
<evidence type="ECO:0008006" key="3">
    <source>
        <dbReference type="Google" id="ProtNLM"/>
    </source>
</evidence>
<sequence length="54" mass="5725">MKPTLRRTSGNPSSVIVFAGVDTTASTLARLHHLLAEHPDAQAKLRAEAISSLS</sequence>
<organism evidence="1 2">
    <name type="scientific">Obba rivulosa</name>
    <dbReference type="NCBI Taxonomy" id="1052685"/>
    <lineage>
        <taxon>Eukaryota</taxon>
        <taxon>Fungi</taxon>
        <taxon>Dikarya</taxon>
        <taxon>Basidiomycota</taxon>
        <taxon>Agaricomycotina</taxon>
        <taxon>Agaricomycetes</taxon>
        <taxon>Polyporales</taxon>
        <taxon>Gelatoporiaceae</taxon>
        <taxon>Obba</taxon>
    </lineage>
</organism>
<evidence type="ECO:0000313" key="2">
    <source>
        <dbReference type="Proteomes" id="UP000250043"/>
    </source>
</evidence>